<evidence type="ECO:0000259" key="2">
    <source>
        <dbReference type="Pfam" id="PF00535"/>
    </source>
</evidence>
<evidence type="ECO:0000313" key="4">
    <source>
        <dbReference type="Proteomes" id="UP000564385"/>
    </source>
</evidence>
<dbReference type="InterPro" id="IPR001173">
    <property type="entry name" value="Glyco_trans_2-like"/>
</dbReference>
<proteinExistence type="inferred from homology"/>
<comment type="similarity">
    <text evidence="1">Belongs to the glycosyltransferase 2 family. WaaE/KdtX subfamily.</text>
</comment>
<dbReference type="Gene3D" id="3.90.550.10">
    <property type="entry name" value="Spore Coat Polysaccharide Biosynthesis Protein SpsA, Chain A"/>
    <property type="match status" value="1"/>
</dbReference>
<organism evidence="3 4">
    <name type="scientific">Tunturiibacter lichenicola</name>
    <dbReference type="NCBI Taxonomy" id="2051959"/>
    <lineage>
        <taxon>Bacteria</taxon>
        <taxon>Pseudomonadati</taxon>
        <taxon>Acidobacteriota</taxon>
        <taxon>Terriglobia</taxon>
        <taxon>Terriglobales</taxon>
        <taxon>Acidobacteriaceae</taxon>
        <taxon>Tunturiibacter</taxon>
    </lineage>
</organism>
<dbReference type="EMBL" id="JACCCU010000002">
    <property type="protein sequence ID" value="NYF90971.1"/>
    <property type="molecule type" value="Genomic_DNA"/>
</dbReference>
<gene>
    <name evidence="3" type="ORF">HDF08_003073</name>
</gene>
<feature type="domain" description="Glycosyltransferase 2-like" evidence="2">
    <location>
        <begin position="3"/>
        <end position="123"/>
    </location>
</feature>
<name>A0A852VIE8_9BACT</name>
<sequence>MISVLILTRNEQHDLPDCLSSVSWSDDIHVFDSHSTDNTVAIAKAAGAHIHTRTFDDYATHRNAALTTIPFKYTWVFILDADERPTSDLSREMQQITLAAPDQTAAFRVRRRDFLFDTWLKHAQISPFYIRLVRPEHARYTRAINEVLEIDGPVAELSYPLDHYPFSKGIARWIEKHNLYSTMEAELIARNQGLQNPSFVTALRDPDFHTRRLHQKAIFYRLPGRPLIKWLYMVFFRGAILDGAAGLTYATLQAFYEYLIVLKTKELRSGGA</sequence>
<protein>
    <submittedName>
        <fullName evidence="3">Glycosyltransferase involved in cell wall biosynthesis</fullName>
    </submittedName>
</protein>
<dbReference type="CDD" id="cd02511">
    <property type="entry name" value="Beta4Glucosyltransferase"/>
    <property type="match status" value="1"/>
</dbReference>
<dbReference type="GO" id="GO:0016740">
    <property type="term" value="F:transferase activity"/>
    <property type="evidence" value="ECO:0007669"/>
    <property type="project" value="UniProtKB-KW"/>
</dbReference>
<dbReference type="SUPFAM" id="SSF53448">
    <property type="entry name" value="Nucleotide-diphospho-sugar transferases"/>
    <property type="match status" value="1"/>
</dbReference>
<dbReference type="Proteomes" id="UP000564385">
    <property type="component" value="Unassembled WGS sequence"/>
</dbReference>
<dbReference type="InterPro" id="IPR029044">
    <property type="entry name" value="Nucleotide-diphossugar_trans"/>
</dbReference>
<dbReference type="PANTHER" id="PTHR43630">
    <property type="entry name" value="POLY-BETA-1,6-N-ACETYL-D-GLUCOSAMINE SYNTHASE"/>
    <property type="match status" value="1"/>
</dbReference>
<dbReference type="Pfam" id="PF00535">
    <property type="entry name" value="Glycos_transf_2"/>
    <property type="match status" value="1"/>
</dbReference>
<evidence type="ECO:0000313" key="3">
    <source>
        <dbReference type="EMBL" id="NYF90971.1"/>
    </source>
</evidence>
<comment type="caution">
    <text evidence="3">The sequence shown here is derived from an EMBL/GenBank/DDBJ whole genome shotgun (WGS) entry which is preliminary data.</text>
</comment>
<accession>A0A852VIE8</accession>
<dbReference type="AlphaFoldDB" id="A0A852VIE8"/>
<reference evidence="3 4" key="1">
    <citation type="submission" date="2020-07" db="EMBL/GenBank/DDBJ databases">
        <title>Genomic Encyclopedia of Type Strains, Phase IV (KMG-V): Genome sequencing to study the core and pangenomes of soil and plant-associated prokaryotes.</title>
        <authorList>
            <person name="Whitman W."/>
        </authorList>
    </citation>
    <scope>NUCLEOTIDE SEQUENCE [LARGE SCALE GENOMIC DNA]</scope>
    <source>
        <strain evidence="3 4">M8UP22</strain>
    </source>
</reference>
<evidence type="ECO:0000256" key="1">
    <source>
        <dbReference type="ARBA" id="ARBA00038494"/>
    </source>
</evidence>
<dbReference type="PANTHER" id="PTHR43630:SF2">
    <property type="entry name" value="GLYCOSYLTRANSFERASE"/>
    <property type="match status" value="1"/>
</dbReference>